<dbReference type="HOGENOM" id="CLU_077975_3_0_1"/>
<dbReference type="SMART" id="SM00406">
    <property type="entry name" value="IGv"/>
    <property type="match status" value="1"/>
</dbReference>
<dbReference type="InterPro" id="IPR050380">
    <property type="entry name" value="Immune_Resp_Modulators"/>
</dbReference>
<feature type="signal peptide" evidence="3">
    <location>
        <begin position="1"/>
        <end position="20"/>
    </location>
</feature>
<dbReference type="Gene3D" id="2.60.40.10">
    <property type="entry name" value="Immunoglobulins"/>
    <property type="match status" value="2"/>
</dbReference>
<reference evidence="5" key="3">
    <citation type="submission" date="2025-09" db="UniProtKB">
        <authorList>
            <consortium name="Ensembl"/>
        </authorList>
    </citation>
    <scope>IDENTIFICATION</scope>
</reference>
<dbReference type="Pfam" id="PF07654">
    <property type="entry name" value="C1-set"/>
    <property type="match status" value="1"/>
</dbReference>
<dbReference type="SMART" id="SM00409">
    <property type="entry name" value="IG"/>
    <property type="match status" value="2"/>
</dbReference>
<dbReference type="PROSITE" id="PS50835">
    <property type="entry name" value="IG_LIKE"/>
    <property type="match status" value="2"/>
</dbReference>
<evidence type="ECO:0000313" key="5">
    <source>
        <dbReference type="Ensembl" id="ENSLOCP00000021072.1"/>
    </source>
</evidence>
<evidence type="ECO:0000313" key="6">
    <source>
        <dbReference type="Proteomes" id="UP000018468"/>
    </source>
</evidence>
<sequence length="241" mass="25563">MVFSTALLTALLLALPGSQGLVMTQQKSLSVSPGASAKISCAIDSHRSWVITWYQQKTGSAPRFLLYDSTRGSGTPERFTASEESSGKMEYLNIASVQQEDEATYYCACHGCPSDYHRVTVFGGGTRLDVGGQSSSPPTLTLMPPSQRELSERGSATLVCLAQGFYPDSVSVSWAEDGQARSGAAVQTSAAQRQPDGTFSLTSLMSLTAAQWSSGHSFSCQLSHPALSSPLTRSVSLAECN</sequence>
<dbReference type="Ensembl" id="ENSLOCT00000021108.1">
    <property type="protein sequence ID" value="ENSLOCP00000021072.1"/>
    <property type="gene ID" value="ENSLOCG00000017051.1"/>
</dbReference>
<dbReference type="eggNOG" id="ENOG502RYIN">
    <property type="taxonomic scope" value="Eukaryota"/>
</dbReference>
<dbReference type="OMA" id="CEGSIAT"/>
<dbReference type="InterPro" id="IPR036179">
    <property type="entry name" value="Ig-like_dom_sf"/>
</dbReference>
<dbReference type="InterPro" id="IPR013783">
    <property type="entry name" value="Ig-like_fold"/>
</dbReference>
<dbReference type="SUPFAM" id="SSF48726">
    <property type="entry name" value="Immunoglobulin"/>
    <property type="match status" value="2"/>
</dbReference>
<dbReference type="Proteomes" id="UP000018468">
    <property type="component" value="Linkage group LG1"/>
</dbReference>
<dbReference type="AlphaFoldDB" id="W5NKB3"/>
<feature type="domain" description="Ig-like" evidence="4">
    <location>
        <begin position="16"/>
        <end position="107"/>
    </location>
</feature>
<dbReference type="InterPro" id="IPR003599">
    <property type="entry name" value="Ig_sub"/>
</dbReference>
<keyword evidence="3" id="KW-0732">Signal</keyword>
<keyword evidence="6" id="KW-1185">Reference proteome</keyword>
<dbReference type="Bgee" id="ENSLOCG00000017051">
    <property type="expression patterns" value="Expressed in bone element and 9 other cell types or tissues"/>
</dbReference>
<feature type="chain" id="PRO_5004867873" description="Ig-like domain-containing protein" evidence="3">
    <location>
        <begin position="21"/>
        <end position="241"/>
    </location>
</feature>
<dbReference type="InterPro" id="IPR007110">
    <property type="entry name" value="Ig-like_dom"/>
</dbReference>
<dbReference type="InParanoid" id="W5NKB3"/>
<evidence type="ECO:0000259" key="4">
    <source>
        <dbReference type="PROSITE" id="PS50835"/>
    </source>
</evidence>
<feature type="domain" description="Ig-like" evidence="4">
    <location>
        <begin position="138"/>
        <end position="236"/>
    </location>
</feature>
<accession>W5NKB3</accession>
<dbReference type="InterPro" id="IPR013106">
    <property type="entry name" value="Ig_V-set"/>
</dbReference>
<evidence type="ECO:0000256" key="2">
    <source>
        <dbReference type="ARBA" id="ARBA00023319"/>
    </source>
</evidence>
<dbReference type="SMART" id="SM00407">
    <property type="entry name" value="IGc1"/>
    <property type="match status" value="1"/>
</dbReference>
<keyword evidence="2" id="KW-0393">Immunoglobulin domain</keyword>
<reference evidence="5" key="2">
    <citation type="submission" date="2025-08" db="UniProtKB">
        <authorList>
            <consortium name="Ensembl"/>
        </authorList>
    </citation>
    <scope>IDENTIFICATION</scope>
</reference>
<evidence type="ECO:0000256" key="3">
    <source>
        <dbReference type="SAM" id="SignalP"/>
    </source>
</evidence>
<organism evidence="5 6">
    <name type="scientific">Lepisosteus oculatus</name>
    <name type="common">Spotted gar</name>
    <dbReference type="NCBI Taxonomy" id="7918"/>
    <lineage>
        <taxon>Eukaryota</taxon>
        <taxon>Metazoa</taxon>
        <taxon>Chordata</taxon>
        <taxon>Craniata</taxon>
        <taxon>Vertebrata</taxon>
        <taxon>Euteleostomi</taxon>
        <taxon>Actinopterygii</taxon>
        <taxon>Neopterygii</taxon>
        <taxon>Holostei</taxon>
        <taxon>Semionotiformes</taxon>
        <taxon>Lepisosteidae</taxon>
        <taxon>Lepisosteus</taxon>
    </lineage>
</organism>
<protein>
    <recommendedName>
        <fullName evidence="4">Ig-like domain-containing protein</fullName>
    </recommendedName>
</protein>
<name>W5NKB3_LEPOC</name>
<reference evidence="6" key="1">
    <citation type="submission" date="2011-12" db="EMBL/GenBank/DDBJ databases">
        <title>The Draft Genome of Lepisosteus oculatus.</title>
        <authorList>
            <consortium name="The Broad Institute Genome Assembly &amp; Analysis Group"/>
            <consortium name="Computational R&amp;D Group"/>
            <consortium name="and Sequencing Platform"/>
            <person name="Di Palma F."/>
            <person name="Alfoldi J."/>
            <person name="Johnson J."/>
            <person name="Berlin A."/>
            <person name="Gnerre S."/>
            <person name="Jaffe D."/>
            <person name="MacCallum I."/>
            <person name="Young S."/>
            <person name="Walker B.J."/>
            <person name="Lander E.S."/>
            <person name="Lindblad-Toh K."/>
        </authorList>
    </citation>
    <scope>NUCLEOTIDE SEQUENCE [LARGE SCALE GENOMIC DNA]</scope>
</reference>
<dbReference type="STRING" id="7918.ENSLOCP00000021072"/>
<keyword evidence="1" id="KW-1015">Disulfide bond</keyword>
<evidence type="ECO:0000256" key="1">
    <source>
        <dbReference type="ARBA" id="ARBA00023157"/>
    </source>
</evidence>
<proteinExistence type="predicted"/>
<dbReference type="Pfam" id="PF07686">
    <property type="entry name" value="V-set"/>
    <property type="match status" value="1"/>
</dbReference>
<dbReference type="FunFam" id="2.60.40.10:FF:000283">
    <property type="entry name" value="Immunoglobulin kappa constant"/>
    <property type="match status" value="1"/>
</dbReference>
<dbReference type="PANTHER" id="PTHR23411">
    <property type="entry name" value="TAPASIN"/>
    <property type="match status" value="1"/>
</dbReference>
<dbReference type="GeneTree" id="ENSGT00940000153120"/>
<dbReference type="InterPro" id="IPR003597">
    <property type="entry name" value="Ig_C1-set"/>
</dbReference>
<dbReference type="EMBL" id="AHAT01026653">
    <property type="status" value="NOT_ANNOTATED_CDS"/>
    <property type="molecule type" value="Genomic_DNA"/>
</dbReference>